<evidence type="ECO:0000313" key="2">
    <source>
        <dbReference type="Proteomes" id="UP000263754"/>
    </source>
</evidence>
<dbReference type="EMBL" id="QSOF01000003">
    <property type="protein sequence ID" value="RGI78398.1"/>
    <property type="molecule type" value="Genomic_DNA"/>
</dbReference>
<sequence>MNWTIFIIAIIILIWLHHLYQKKIDREEREANVSKHSTDSPWISLLQKFKSYLDFKVIKESSLSLLIANNKGEEFCFQVVATNNIVVYRVNGIIKKEWKFLFWVHENIMYHDIDQFYKKELLKKALQPNIPSVTWKVIEERPFDAEEIDAVSQAIVVVSQYGNSVRFIMKAGGETYISLDKNSNIAVGEVVDMRQAKLLTLEKEGESNIVRVKI</sequence>
<dbReference type="AlphaFoldDB" id="A0A374N486"/>
<gene>
    <name evidence="1" type="ORF">DXD90_03635</name>
</gene>
<reference evidence="1 2" key="1">
    <citation type="submission" date="2018-08" db="EMBL/GenBank/DDBJ databases">
        <title>A genome reference for cultivated species of the human gut microbiota.</title>
        <authorList>
            <person name="Zou Y."/>
            <person name="Xue W."/>
            <person name="Luo G."/>
        </authorList>
    </citation>
    <scope>NUCLEOTIDE SEQUENCE [LARGE SCALE GENOMIC DNA]</scope>
    <source>
        <strain evidence="1 2">TM10-17</strain>
    </source>
</reference>
<organism evidence="1 2">
    <name type="scientific">Bacteroides uniformis</name>
    <dbReference type="NCBI Taxonomy" id="820"/>
    <lineage>
        <taxon>Bacteria</taxon>
        <taxon>Pseudomonadati</taxon>
        <taxon>Bacteroidota</taxon>
        <taxon>Bacteroidia</taxon>
        <taxon>Bacteroidales</taxon>
        <taxon>Bacteroidaceae</taxon>
        <taxon>Bacteroides</taxon>
    </lineage>
</organism>
<dbReference type="RefSeq" id="WP_117962677.1">
    <property type="nucleotide sequence ID" value="NZ_JAQEAU010000002.1"/>
</dbReference>
<proteinExistence type="predicted"/>
<accession>A0A374N486</accession>
<protein>
    <submittedName>
        <fullName evidence="1">Uncharacterized protein</fullName>
    </submittedName>
</protein>
<dbReference type="Proteomes" id="UP000263754">
    <property type="component" value="Unassembled WGS sequence"/>
</dbReference>
<evidence type="ECO:0000313" key="1">
    <source>
        <dbReference type="EMBL" id="RGI78398.1"/>
    </source>
</evidence>
<comment type="caution">
    <text evidence="1">The sequence shown here is derived from an EMBL/GenBank/DDBJ whole genome shotgun (WGS) entry which is preliminary data.</text>
</comment>
<name>A0A374N486_BACUN</name>